<dbReference type="InterPro" id="IPR032816">
    <property type="entry name" value="VTT_dom"/>
</dbReference>
<evidence type="ECO:0000256" key="2">
    <source>
        <dbReference type="ARBA" id="ARBA00010792"/>
    </source>
</evidence>
<dbReference type="Proteomes" id="UP000676325">
    <property type="component" value="Unassembled WGS sequence"/>
</dbReference>
<evidence type="ECO:0000256" key="7">
    <source>
        <dbReference type="SAM" id="MobiDB-lite"/>
    </source>
</evidence>
<dbReference type="GO" id="GO:0005886">
    <property type="term" value="C:plasma membrane"/>
    <property type="evidence" value="ECO:0007669"/>
    <property type="project" value="UniProtKB-SubCell"/>
</dbReference>
<keyword evidence="3" id="KW-1003">Cell membrane</keyword>
<protein>
    <submittedName>
        <fullName evidence="10">DedA family protein</fullName>
    </submittedName>
</protein>
<comment type="caution">
    <text evidence="10">The sequence shown here is derived from an EMBL/GenBank/DDBJ whole genome shotgun (WGS) entry which is preliminary data.</text>
</comment>
<evidence type="ECO:0000313" key="11">
    <source>
        <dbReference type="Proteomes" id="UP000676325"/>
    </source>
</evidence>
<feature type="transmembrane region" description="Helical" evidence="8">
    <location>
        <begin position="178"/>
        <end position="198"/>
    </location>
</feature>
<organism evidence="10 11">
    <name type="scientific">Actinospica acidithermotolerans</name>
    <dbReference type="NCBI Taxonomy" id="2828514"/>
    <lineage>
        <taxon>Bacteria</taxon>
        <taxon>Bacillati</taxon>
        <taxon>Actinomycetota</taxon>
        <taxon>Actinomycetes</taxon>
        <taxon>Catenulisporales</taxon>
        <taxon>Actinospicaceae</taxon>
        <taxon>Actinospica</taxon>
    </lineage>
</organism>
<accession>A0A941E7U3</accession>
<proteinExistence type="inferred from homology"/>
<gene>
    <name evidence="10" type="ORF">KDK95_01890</name>
</gene>
<keyword evidence="5 8" id="KW-1133">Transmembrane helix</keyword>
<dbReference type="RefSeq" id="WP_212516202.1">
    <property type="nucleotide sequence ID" value="NZ_JAGSOH010000003.1"/>
</dbReference>
<keyword evidence="4 8" id="KW-0812">Transmembrane</keyword>
<evidence type="ECO:0000259" key="9">
    <source>
        <dbReference type="Pfam" id="PF09335"/>
    </source>
</evidence>
<comment type="similarity">
    <text evidence="2">Belongs to the DedA family.</text>
</comment>
<reference evidence="10" key="1">
    <citation type="submission" date="2021-04" db="EMBL/GenBank/DDBJ databases">
        <title>Genome based classification of Actinospica acidithermotolerans sp. nov., an actinobacterium isolated from an Indonesian hot spring.</title>
        <authorList>
            <person name="Kusuma A.B."/>
            <person name="Putra K.E."/>
            <person name="Nafisah S."/>
            <person name="Loh J."/>
            <person name="Nouioui I."/>
            <person name="Goodfellow M."/>
        </authorList>
    </citation>
    <scope>NUCLEOTIDE SEQUENCE</scope>
    <source>
        <strain evidence="10">MGRD01-02</strain>
    </source>
</reference>
<feature type="transmembrane region" description="Helical" evidence="8">
    <location>
        <begin position="44"/>
        <end position="70"/>
    </location>
</feature>
<keyword evidence="11" id="KW-1185">Reference proteome</keyword>
<evidence type="ECO:0000313" key="10">
    <source>
        <dbReference type="EMBL" id="MBR7825040.1"/>
    </source>
</evidence>
<evidence type="ECO:0000256" key="3">
    <source>
        <dbReference type="ARBA" id="ARBA00022475"/>
    </source>
</evidence>
<evidence type="ECO:0000256" key="8">
    <source>
        <dbReference type="SAM" id="Phobius"/>
    </source>
</evidence>
<dbReference type="EMBL" id="JAGSOH010000003">
    <property type="protein sequence ID" value="MBR7825040.1"/>
    <property type="molecule type" value="Genomic_DNA"/>
</dbReference>
<comment type="subcellular location">
    <subcellularLocation>
        <location evidence="1">Cell membrane</location>
        <topology evidence="1">Multi-pass membrane protein</topology>
    </subcellularLocation>
</comment>
<evidence type="ECO:0000256" key="4">
    <source>
        <dbReference type="ARBA" id="ARBA00022692"/>
    </source>
</evidence>
<evidence type="ECO:0000256" key="5">
    <source>
        <dbReference type="ARBA" id="ARBA00022989"/>
    </source>
</evidence>
<dbReference type="Pfam" id="PF09335">
    <property type="entry name" value="VTT_dom"/>
    <property type="match status" value="1"/>
</dbReference>
<keyword evidence="6 8" id="KW-0472">Membrane</keyword>
<dbReference type="PANTHER" id="PTHR42709">
    <property type="entry name" value="ALKALINE PHOSPHATASE LIKE PROTEIN"/>
    <property type="match status" value="1"/>
</dbReference>
<dbReference type="InterPro" id="IPR051311">
    <property type="entry name" value="DedA_domain"/>
</dbReference>
<evidence type="ECO:0000256" key="6">
    <source>
        <dbReference type="ARBA" id="ARBA00023136"/>
    </source>
</evidence>
<evidence type="ECO:0000256" key="1">
    <source>
        <dbReference type="ARBA" id="ARBA00004651"/>
    </source>
</evidence>
<feature type="transmembrane region" description="Helical" evidence="8">
    <location>
        <begin position="145"/>
        <end position="166"/>
    </location>
</feature>
<dbReference type="PANTHER" id="PTHR42709:SF6">
    <property type="entry name" value="UNDECAPRENYL PHOSPHATE TRANSPORTER A"/>
    <property type="match status" value="1"/>
</dbReference>
<feature type="domain" description="VTT" evidence="9">
    <location>
        <begin position="40"/>
        <end position="165"/>
    </location>
</feature>
<feature type="region of interest" description="Disordered" evidence="7">
    <location>
        <begin position="209"/>
        <end position="241"/>
    </location>
</feature>
<name>A0A941E7U3_9ACTN</name>
<dbReference type="AlphaFoldDB" id="A0A941E7U3"/>
<sequence>MSAPVQLPGFLQALAPLLDHWGYAAVAFLLFVEDFGVPAPGETVLIAASVYAGAGRLNIVTVAVVAFFAAILGDNVGYAVGHFGGRALVLRYGRYVKLTEERLDKAETFFNRHGGKIVVVARFIEGLRQANGIIAGITGMHWAKFLFYNAVGAALWVATWTTVGYLAGDHITAIYDGVSRYSLYLLGAAAVLVVLFVIRRRRRARARGQAAATADETDVELDLAPDAVAEPAPAPAREKDR</sequence>